<evidence type="ECO:0000256" key="2">
    <source>
        <dbReference type="ARBA" id="ARBA00005558"/>
    </source>
</evidence>
<comment type="subcellular location">
    <subcellularLocation>
        <location evidence="1">Secreted</location>
    </subcellularLocation>
</comment>
<dbReference type="Gene3D" id="2.40.50.230">
    <property type="entry name" value="Gp5 N-terminal domain"/>
    <property type="match status" value="1"/>
</dbReference>
<dbReference type="Gene3D" id="4.10.220.110">
    <property type="match status" value="1"/>
</dbReference>
<dbReference type="Gene3D" id="2.30.110.50">
    <property type="match status" value="1"/>
</dbReference>
<evidence type="ECO:0000313" key="8">
    <source>
        <dbReference type="Proteomes" id="UP000182025"/>
    </source>
</evidence>
<dbReference type="InterPro" id="IPR037026">
    <property type="entry name" value="Vgr_OB-fold_dom_sf"/>
</dbReference>
<feature type="domain" description="Gp5/Type VI secretion system Vgr C-terminal trimerisation" evidence="6">
    <location>
        <begin position="500"/>
        <end position="607"/>
    </location>
</feature>
<evidence type="ECO:0000256" key="4">
    <source>
        <dbReference type="SAM" id="MobiDB-lite"/>
    </source>
</evidence>
<evidence type="ECO:0000259" key="6">
    <source>
        <dbReference type="Pfam" id="PF22178"/>
    </source>
</evidence>
<feature type="domain" description="Gp5/Type VI secretion system Vgr protein OB-fold" evidence="5">
    <location>
        <begin position="416"/>
        <end position="483"/>
    </location>
</feature>
<dbReference type="Pfam" id="PF05954">
    <property type="entry name" value="Phage_GPD"/>
    <property type="match status" value="1"/>
</dbReference>
<evidence type="ECO:0000256" key="3">
    <source>
        <dbReference type="ARBA" id="ARBA00022525"/>
    </source>
</evidence>
<dbReference type="NCBIfam" id="TIGR01646">
    <property type="entry name" value="vgr_GE"/>
    <property type="match status" value="1"/>
</dbReference>
<dbReference type="InterPro" id="IPR050708">
    <property type="entry name" value="T6SS_VgrG/RHS"/>
</dbReference>
<dbReference type="Pfam" id="PF04717">
    <property type="entry name" value="Phage_base_V"/>
    <property type="match status" value="1"/>
</dbReference>
<evidence type="ECO:0000256" key="1">
    <source>
        <dbReference type="ARBA" id="ARBA00004613"/>
    </source>
</evidence>
<proteinExistence type="inferred from homology"/>
<dbReference type="SUPFAM" id="SSF69279">
    <property type="entry name" value="Phage tail proteins"/>
    <property type="match status" value="2"/>
</dbReference>
<dbReference type="OrthoDB" id="9762420at2"/>
<keyword evidence="3" id="KW-0964">Secreted</keyword>
<protein>
    <submittedName>
        <fullName evidence="7">Type VI secretion system secreted protein VgrG</fullName>
    </submittedName>
</protein>
<dbReference type="NCBIfam" id="TIGR03361">
    <property type="entry name" value="VI_Rhs_Vgr"/>
    <property type="match status" value="1"/>
</dbReference>
<dbReference type="InterPro" id="IPR006531">
    <property type="entry name" value="Gp5/Vgr_OB"/>
</dbReference>
<evidence type="ECO:0000259" key="5">
    <source>
        <dbReference type="Pfam" id="PF04717"/>
    </source>
</evidence>
<name>A0A1I5TG12_9GAMM</name>
<dbReference type="RefSeq" id="WP_074915485.1">
    <property type="nucleotide sequence ID" value="NZ_FOXK01000005.1"/>
</dbReference>
<reference evidence="8" key="1">
    <citation type="submission" date="2016-10" db="EMBL/GenBank/DDBJ databases">
        <authorList>
            <person name="Varghese N."/>
            <person name="Submissions S."/>
        </authorList>
    </citation>
    <scope>NUCLEOTIDE SEQUENCE [LARGE SCALE GENOMIC DNA]</scope>
    <source>
        <strain evidence="8">JCM 15604</strain>
    </source>
</reference>
<dbReference type="PANTHER" id="PTHR32305:SF15">
    <property type="entry name" value="PROTEIN RHSA-RELATED"/>
    <property type="match status" value="1"/>
</dbReference>
<dbReference type="PANTHER" id="PTHR32305">
    <property type="match status" value="1"/>
</dbReference>
<dbReference type="InterPro" id="IPR054030">
    <property type="entry name" value="Gp5_Vgr_C"/>
</dbReference>
<gene>
    <name evidence="7" type="ORF">SAMN05216177_105175</name>
</gene>
<sequence>MFNPANETHFSLSIEGVEHDLQVLEFSGREAISQPYRFDVELISERPDLDLTSLLHQRAFLAFSPNGDGIHGLIHRVEQGESGKRLTRYRLAIVPQLAYLTHRTNQRIFQHLTVPQIVAQVLEEHGIVEGGYQFQLGPTVYPERDYCVQYDESDLHFIQRLCEEEGIHYHFQHSESGHVLTFGDDQTAFAKLGQPTPYIQDSGMTADDPVIKRLALRLETRTRNTTRRDYDFEQPRLLLEATYQGEKAGENDSLPTLEDYDYPGRYTDRTRGKHLAKRALERHRADYQQLEGKSDQPRLVSGHLLEISEHPQSEWNDLWLLTEVLHEGKQPQVLEESVTSDSMLGKALNTLLHNMTGKAQPSTKDGDDFTQGYRNRFLATPWAVPYRPPLEHPKPKVLGSQTAVVTGPTGEEIHCDEYGRVKVQFFWDREGQADEKTSCWLRVSSSWAGDRYGAITIPRIGMEVLVTFLEGDPDQPLVTGCLYHAEHVVPYDLPANKTRSVFKTLSSPGGGGYNELRIEDRKGAEQIYVHAQRDWDENIEHDQKIRVGNERHDTVEKNSYTELMAEEHLTVIADRKVEVKPQDHLTVGTDQHIKLGTAQLTKAGREIHLKAGQKMVIEAGIELTIKAGGSFIKLDPGGITISGPLARINAGGSPGKGSGLKIKPPVLPGAADSDKAGSLLEQAVGNALTPKAKPKRTLNFSG</sequence>
<accession>A0A1I5TG12</accession>
<dbReference type="Gene3D" id="3.55.50.10">
    <property type="entry name" value="Baseplate protein-like domains"/>
    <property type="match status" value="1"/>
</dbReference>
<dbReference type="SUPFAM" id="SSF69255">
    <property type="entry name" value="gp5 N-terminal domain-like"/>
    <property type="match status" value="1"/>
</dbReference>
<organism evidence="7 8">
    <name type="scientific">Ectopseudomonas toyotomiensis</name>
    <dbReference type="NCBI Taxonomy" id="554344"/>
    <lineage>
        <taxon>Bacteria</taxon>
        <taxon>Pseudomonadati</taxon>
        <taxon>Pseudomonadota</taxon>
        <taxon>Gammaproteobacteria</taxon>
        <taxon>Pseudomonadales</taxon>
        <taxon>Pseudomonadaceae</taxon>
        <taxon>Ectopseudomonas</taxon>
    </lineage>
</organism>
<dbReference type="SUPFAM" id="SSF69349">
    <property type="entry name" value="Phage fibre proteins"/>
    <property type="match status" value="1"/>
</dbReference>
<keyword evidence="8" id="KW-1185">Reference proteome</keyword>
<evidence type="ECO:0000313" key="7">
    <source>
        <dbReference type="EMBL" id="SFP81965.1"/>
    </source>
</evidence>
<dbReference type="Pfam" id="PF22178">
    <property type="entry name" value="Gp5_trimer_C"/>
    <property type="match status" value="1"/>
</dbReference>
<dbReference type="InterPro" id="IPR017847">
    <property type="entry name" value="T6SS_RhsGE_Vgr_subset"/>
</dbReference>
<feature type="region of interest" description="Disordered" evidence="4">
    <location>
        <begin position="650"/>
        <end position="674"/>
    </location>
</feature>
<dbReference type="AlphaFoldDB" id="A0A1I5TG12"/>
<comment type="similarity">
    <text evidence="2">Belongs to the VgrG protein family.</text>
</comment>
<dbReference type="Proteomes" id="UP000182025">
    <property type="component" value="Unassembled WGS sequence"/>
</dbReference>
<dbReference type="GO" id="GO:0005576">
    <property type="term" value="C:extracellular region"/>
    <property type="evidence" value="ECO:0007669"/>
    <property type="project" value="UniProtKB-SubCell"/>
</dbReference>
<dbReference type="InterPro" id="IPR006533">
    <property type="entry name" value="T6SS_Vgr_RhsGE"/>
</dbReference>
<dbReference type="EMBL" id="FOXK01000005">
    <property type="protein sequence ID" value="SFP81965.1"/>
    <property type="molecule type" value="Genomic_DNA"/>
</dbReference>